<dbReference type="EMBL" id="QJKH01000004">
    <property type="protein sequence ID" value="PXX80105.1"/>
    <property type="molecule type" value="Genomic_DNA"/>
</dbReference>
<keyword evidence="4" id="KW-1185">Reference proteome</keyword>
<reference evidence="3 4" key="1">
    <citation type="submission" date="2018-05" db="EMBL/GenBank/DDBJ databases">
        <title>Genomic Encyclopedia of Type Strains, Phase IV (KMG-IV): sequencing the most valuable type-strain genomes for metagenomic binning, comparative biology and taxonomic classification.</title>
        <authorList>
            <person name="Goeker M."/>
        </authorList>
    </citation>
    <scope>NUCLEOTIDE SEQUENCE [LARGE SCALE GENOMIC DNA]</scope>
    <source>
        <strain evidence="3 4">JC118</strain>
    </source>
</reference>
<comment type="caution">
    <text evidence="3">The sequence shown here is derived from an EMBL/GenBank/DDBJ whole genome shotgun (WGS) entry which is preliminary data.</text>
</comment>
<protein>
    <submittedName>
        <fullName evidence="3">Putative amino acid racemase</fullName>
    </submittedName>
</protein>
<dbReference type="STRING" id="1034346.GCA_000313565_01604"/>
<dbReference type="InterPro" id="IPR001608">
    <property type="entry name" value="Ala_racemase_N"/>
</dbReference>
<dbReference type="InterPro" id="IPR029066">
    <property type="entry name" value="PLP-binding_barrel"/>
</dbReference>
<organism evidence="3 4">
    <name type="scientific">Dielma fastidiosa</name>
    <dbReference type="NCBI Taxonomy" id="1034346"/>
    <lineage>
        <taxon>Bacteria</taxon>
        <taxon>Bacillati</taxon>
        <taxon>Bacillota</taxon>
        <taxon>Erysipelotrichia</taxon>
        <taxon>Erysipelotrichales</taxon>
        <taxon>Erysipelotrichaceae</taxon>
        <taxon>Dielma</taxon>
    </lineage>
</organism>
<proteinExistence type="predicted"/>
<feature type="domain" description="YhfX-like C-terminal" evidence="2">
    <location>
        <begin position="279"/>
        <end position="373"/>
    </location>
</feature>
<dbReference type="CDD" id="cd06811">
    <property type="entry name" value="PLPDE_III_yhfX_like"/>
    <property type="match status" value="1"/>
</dbReference>
<evidence type="ECO:0000313" key="4">
    <source>
        <dbReference type="Proteomes" id="UP000247612"/>
    </source>
</evidence>
<evidence type="ECO:0000259" key="2">
    <source>
        <dbReference type="Pfam" id="PF21279"/>
    </source>
</evidence>
<evidence type="ECO:0000259" key="1">
    <source>
        <dbReference type="Pfam" id="PF01168"/>
    </source>
</evidence>
<dbReference type="Gene3D" id="2.40.37.30">
    <property type="match status" value="2"/>
</dbReference>
<dbReference type="SUPFAM" id="SSF51419">
    <property type="entry name" value="PLP-binding barrel"/>
    <property type="match status" value="1"/>
</dbReference>
<dbReference type="AlphaFoldDB" id="A0A318KWL5"/>
<accession>A0A318KWL5</accession>
<sequence length="385" mass="42783">MFLSSTLRRNRELIEASFQLHQQGLILPDTYVVDLDTLKKNAKQMLAAANQQHIALYFMLKQLGRNPLIAKTLVELGFEGAVVVDFKEAKVMIDHQIPIANVGHLVQAPKAMLKALVAYGCHYFTIFSVEKAREINECAKALGIRQKVLLKVVGPRDMIYSGQTAGFRLDVLPAVIEELKKLEAIEIAGVTSFPCFLYDEEKDTIAPTPNMESLLKAQEMLAEHGIEIENVNAPSATCTFTLNEMKGYPVNSGEPGHGLSGTTPLHAHKECVEIPCVTYVSEISHNFDERSYCYGGGFYRRSHVANALVGQSADHARLYHVEPPSLESIDYYFELDQPCTVSDTVVMAFRFQIFVTRSNVAVVEGIHTGEMKLLGIYNSLGDEIK</sequence>
<evidence type="ECO:0000313" key="3">
    <source>
        <dbReference type="EMBL" id="PXX80105.1"/>
    </source>
</evidence>
<feature type="domain" description="Alanine racemase N-terminal" evidence="1">
    <location>
        <begin position="33"/>
        <end position="264"/>
    </location>
</feature>
<gene>
    <name evidence="3" type="ORF">DES51_104110</name>
</gene>
<dbReference type="RefSeq" id="WP_022937908.1">
    <property type="nucleotide sequence ID" value="NZ_CABKRQ010000004.1"/>
</dbReference>
<dbReference type="Pfam" id="PF21279">
    <property type="entry name" value="YhfX-like_C"/>
    <property type="match status" value="1"/>
</dbReference>
<name>A0A318KWL5_9FIRM</name>
<dbReference type="Pfam" id="PF01168">
    <property type="entry name" value="Ala_racemase_N"/>
    <property type="match status" value="1"/>
</dbReference>
<dbReference type="OrthoDB" id="3189402at2"/>
<dbReference type="Proteomes" id="UP000247612">
    <property type="component" value="Unassembled WGS sequence"/>
</dbReference>
<dbReference type="InterPro" id="IPR048449">
    <property type="entry name" value="YhfX-like_C"/>
</dbReference>